<proteinExistence type="predicted"/>
<gene>
    <name evidence="1" type="ORF">BC335_0413</name>
</gene>
<evidence type="ECO:0000313" key="2">
    <source>
        <dbReference type="Proteomes" id="UP000267794"/>
    </source>
</evidence>
<reference evidence="1 2" key="1">
    <citation type="submission" date="2016-10" db="EMBL/GenBank/DDBJ databases">
        <title>Complete genomic sequencing of Lactobacillus helveticus LH99 and comparative genome analysis.</title>
        <authorList>
            <person name="Li N."/>
            <person name="You C."/>
            <person name="Liu Z."/>
        </authorList>
    </citation>
    <scope>NUCLEOTIDE SEQUENCE [LARGE SCALE GENOMIC DNA]</scope>
    <source>
        <strain evidence="1 2">LH99</strain>
    </source>
</reference>
<dbReference type="RefSeq" id="WP_232585781.1">
    <property type="nucleotide sequence ID" value="NZ_CP017982.1"/>
</dbReference>
<dbReference type="AlphaFoldDB" id="A0A386RD22"/>
<accession>A0A386RD22</accession>
<name>A0A386RD22_LACHE</name>
<dbReference type="Proteomes" id="UP000267794">
    <property type="component" value="Chromosome"/>
</dbReference>
<sequence length="219" mass="25130">MNKHELAKNINRFLEYDLDNYIYSTGMQREWILTLKEDSLASYLNKGSISSDTRNMIRIVYSVAKAFQGLSDTKKHPFKKILALKYFDGFLPSQQIADKVGYCLHTYYLKKNDALLEFYKSFLPAQSYYGVFPVIYLDNGVVDAESTKKALDTPKMDNLASFLSSLTYWQTINLYITLLQARSNISFNDAKKQAIVNYSNASNLKKMLNESLNSPSPKE</sequence>
<dbReference type="EMBL" id="CP017982">
    <property type="protein sequence ID" value="AYE60949.1"/>
    <property type="molecule type" value="Genomic_DNA"/>
</dbReference>
<protein>
    <submittedName>
        <fullName evidence="1">Uncharacterized protein</fullName>
    </submittedName>
</protein>
<organism evidence="1 2">
    <name type="scientific">Lactobacillus helveticus</name>
    <name type="common">Lactobacillus suntoryeus</name>
    <dbReference type="NCBI Taxonomy" id="1587"/>
    <lineage>
        <taxon>Bacteria</taxon>
        <taxon>Bacillati</taxon>
        <taxon>Bacillota</taxon>
        <taxon>Bacilli</taxon>
        <taxon>Lactobacillales</taxon>
        <taxon>Lactobacillaceae</taxon>
        <taxon>Lactobacillus</taxon>
    </lineage>
</organism>
<evidence type="ECO:0000313" key="1">
    <source>
        <dbReference type="EMBL" id="AYE60949.1"/>
    </source>
</evidence>